<keyword evidence="2" id="KW-1185">Reference proteome</keyword>
<proteinExistence type="predicted"/>
<dbReference type="InterPro" id="IPR036291">
    <property type="entry name" value="NAD(P)-bd_dom_sf"/>
</dbReference>
<dbReference type="Gene3D" id="3.40.50.720">
    <property type="entry name" value="NAD(P)-binding Rossmann-like Domain"/>
    <property type="match status" value="1"/>
</dbReference>
<dbReference type="PANTHER" id="PTHR43796">
    <property type="entry name" value="CARBOXYNORSPERMIDINE SYNTHASE"/>
    <property type="match status" value="1"/>
</dbReference>
<organism evidence="1 2">
    <name type="scientific">Actinoalloteichus hoggarensis</name>
    <dbReference type="NCBI Taxonomy" id="1470176"/>
    <lineage>
        <taxon>Bacteria</taxon>
        <taxon>Bacillati</taxon>
        <taxon>Actinomycetota</taxon>
        <taxon>Actinomycetes</taxon>
        <taxon>Pseudonocardiales</taxon>
        <taxon>Pseudonocardiaceae</taxon>
        <taxon>Actinoalloteichus</taxon>
    </lineage>
</organism>
<dbReference type="RefSeq" id="WP_093940029.1">
    <property type="nucleotide sequence ID" value="NZ_CP022521.1"/>
</dbReference>
<dbReference type="Proteomes" id="UP000204221">
    <property type="component" value="Chromosome"/>
</dbReference>
<dbReference type="PANTHER" id="PTHR43796:SF2">
    <property type="entry name" value="CARBOXYNORSPERMIDINE SYNTHASE"/>
    <property type="match status" value="1"/>
</dbReference>
<dbReference type="SUPFAM" id="SSF51735">
    <property type="entry name" value="NAD(P)-binding Rossmann-fold domains"/>
    <property type="match status" value="1"/>
</dbReference>
<evidence type="ECO:0000313" key="2">
    <source>
        <dbReference type="Proteomes" id="UP000204221"/>
    </source>
</evidence>
<name>A0A221VXR7_9PSEU</name>
<gene>
    <name evidence="1" type="ORF">AHOG_03230</name>
</gene>
<evidence type="ECO:0000313" key="1">
    <source>
        <dbReference type="EMBL" id="ASO18304.1"/>
    </source>
</evidence>
<sequence length="338" mass="35507">MRILVAGGTGVLGRAICSEVRAVLPGAELLIGTRCVEGAACLPRGLGPHARRVPLDARDPVSVRRAIAGAQLVIIALNQDEPLVQQACLELGVHSVDVGIGVDLAAQVRSMDRRAADAGLASIAMAGLFPGLSGLQIGEAIRGLDTIESVDVFFRQNTNACVGRSGTIDMLKIVSAPVRRGTSVVRGFRRGSRAEQGLRRIEHPERDIVTSGLGLDRVEYWTGWNSRAFDSAVATLVAIRALPRYAPRLARLTRHDPMTPENVELWVRGRGTLAGRPTEQVVALSATSDYGATAGVAVALGVLAARGEVTGAGAPFALTTLDGVLAEMRDGLVAKHLG</sequence>
<protein>
    <submittedName>
        <fullName evidence="1">Saccharopine dehydrogenase</fullName>
    </submittedName>
</protein>
<accession>A0A221VXR7</accession>
<dbReference type="KEGG" id="ahg:AHOG_03230"/>
<reference evidence="1 2" key="1">
    <citation type="submission" date="2017-07" db="EMBL/GenBank/DDBJ databases">
        <title>Complete genome sequence of Actinoalloteichus hoggarensis DSM 45943, type strain of Actinoalloteichus hoggarensis.</title>
        <authorList>
            <person name="Ruckert C."/>
            <person name="Nouioui I."/>
            <person name="Willmese J."/>
            <person name="van Wezel G."/>
            <person name="Klenk H.-P."/>
            <person name="Kalinowski J."/>
            <person name="Zotchev S.B."/>
        </authorList>
    </citation>
    <scope>NUCLEOTIDE SEQUENCE [LARGE SCALE GENOMIC DNA]</scope>
    <source>
        <strain evidence="1 2">DSM 45943</strain>
    </source>
</reference>
<dbReference type="EMBL" id="CP022521">
    <property type="protein sequence ID" value="ASO18304.1"/>
    <property type="molecule type" value="Genomic_DNA"/>
</dbReference>
<dbReference type="OrthoDB" id="2666787at2"/>
<dbReference type="AlphaFoldDB" id="A0A221VXR7"/>